<organism evidence="1 2">
    <name type="scientific">Araneus ventricosus</name>
    <name type="common">Orbweaver spider</name>
    <name type="synonym">Epeira ventricosa</name>
    <dbReference type="NCBI Taxonomy" id="182803"/>
    <lineage>
        <taxon>Eukaryota</taxon>
        <taxon>Metazoa</taxon>
        <taxon>Ecdysozoa</taxon>
        <taxon>Arthropoda</taxon>
        <taxon>Chelicerata</taxon>
        <taxon>Arachnida</taxon>
        <taxon>Araneae</taxon>
        <taxon>Araneomorphae</taxon>
        <taxon>Entelegynae</taxon>
        <taxon>Araneoidea</taxon>
        <taxon>Araneidae</taxon>
        <taxon>Araneus</taxon>
    </lineage>
</organism>
<reference evidence="1 2" key="1">
    <citation type="journal article" date="2019" name="Sci. Rep.">
        <title>Orb-weaving spider Araneus ventricosus genome elucidates the spidroin gene catalogue.</title>
        <authorList>
            <person name="Kono N."/>
            <person name="Nakamura H."/>
            <person name="Ohtoshi R."/>
            <person name="Moran D.A.P."/>
            <person name="Shinohara A."/>
            <person name="Yoshida Y."/>
            <person name="Fujiwara M."/>
            <person name="Mori M."/>
            <person name="Tomita M."/>
            <person name="Arakawa K."/>
        </authorList>
    </citation>
    <scope>NUCLEOTIDE SEQUENCE [LARGE SCALE GENOMIC DNA]</scope>
</reference>
<name>A0A4Y2JCI5_ARAVE</name>
<evidence type="ECO:0000313" key="1">
    <source>
        <dbReference type="EMBL" id="GBM88013.1"/>
    </source>
</evidence>
<dbReference type="AlphaFoldDB" id="A0A4Y2JCI5"/>
<sequence>MCCRWLDEEVFEGRAGLLNRQSRQLPRGPATLEGPEALTFVLSFAGGSDKNQKRREKELFFLVFLPGSSKRLRSFLAKEETPSQIYSHPNLTETTTRISFFRCRFATIILQQRSEENMVRLFKYHSSILLVRLEAEQESLLINLEEDLAEVFGAESKKISIKRR</sequence>
<accession>A0A4Y2JCI5</accession>
<dbReference type="Proteomes" id="UP000499080">
    <property type="component" value="Unassembled WGS sequence"/>
</dbReference>
<proteinExistence type="predicted"/>
<gene>
    <name evidence="1" type="ORF">AVEN_185945_1</name>
</gene>
<protein>
    <submittedName>
        <fullName evidence="1">Uncharacterized protein</fullName>
    </submittedName>
</protein>
<comment type="caution">
    <text evidence="1">The sequence shown here is derived from an EMBL/GenBank/DDBJ whole genome shotgun (WGS) entry which is preliminary data.</text>
</comment>
<keyword evidence="2" id="KW-1185">Reference proteome</keyword>
<evidence type="ECO:0000313" key="2">
    <source>
        <dbReference type="Proteomes" id="UP000499080"/>
    </source>
</evidence>
<dbReference type="EMBL" id="BGPR01003426">
    <property type="protein sequence ID" value="GBM88013.1"/>
    <property type="molecule type" value="Genomic_DNA"/>
</dbReference>